<dbReference type="GO" id="GO:0098505">
    <property type="term" value="F:G-rich strand telomeric DNA binding"/>
    <property type="evidence" value="ECO:0007669"/>
    <property type="project" value="TreeGrafter"/>
</dbReference>
<accession>A0AAJ7T2K3</accession>
<dbReference type="GO" id="GO:0031627">
    <property type="term" value="P:telomeric loop formation"/>
    <property type="evidence" value="ECO:0007669"/>
    <property type="project" value="TreeGrafter"/>
</dbReference>
<sequence length="560" mass="62329">MAEVRDGLVSEYLSAPLLRERGDRLLFDHLYRLAAAYFELGDYERLSGVYRAASGALQFLREEQPRQVQWKLIQLMEMVMRGQFFDPVREGNQMLLEGAVEMVDMLGRECQLEPEVTQEVTRILRLKLLTEARVQVQRNEQLQTDLVDPWYSLDLKPHILRFIDSVPQSSQASSYVQLLKESLPQETPPANKTNGGKFLHKDHIKEAFLSIADCREDAFNTFEVLLLTDVPPLSLKLALPAMGAAESSPGSERREDSSVPEGAAANNSVAPARVISVPQKQLSPAKRLMGPETPRHVPEDSREEKEKVVAPLQATPPSPPRPPPLSPLLLSDSEELLPMRIVQSKRSDQSTAEAACDDAHQMSTTDFIPSTYEEIPPTAPAKDVAGPGSTPPILAIIGRKRTRSDSPRVVEEAAATPRLVEDGEVAGPSKPRAATISPAKATCGKWDKGHGHPTRNHVERNGRFPGDGFSSAEIRRLSPLMIKDEWSDEEDLFGPSKVAGRQSKFGSSARKKKMWTETETQCLKEGVARFGVGNWSKIKRHYSLSRTAVQLKDRWRNISK</sequence>
<feature type="domain" description="HTH myb-type" evidence="3">
    <location>
        <begin position="507"/>
        <end position="560"/>
    </location>
</feature>
<keyword evidence="4" id="KW-1185">Reference proteome</keyword>
<dbReference type="Pfam" id="PF00249">
    <property type="entry name" value="Myb_DNA-binding"/>
    <property type="match status" value="1"/>
</dbReference>
<dbReference type="GO" id="GO:0070187">
    <property type="term" value="C:shelterin complex"/>
    <property type="evidence" value="ECO:0007669"/>
    <property type="project" value="TreeGrafter"/>
</dbReference>
<dbReference type="GO" id="GO:1905839">
    <property type="term" value="P:negative regulation of telomeric D-loop disassembly"/>
    <property type="evidence" value="ECO:0007669"/>
    <property type="project" value="TreeGrafter"/>
</dbReference>
<dbReference type="GO" id="GO:0032210">
    <property type="term" value="P:regulation of telomere maintenance via telomerase"/>
    <property type="evidence" value="ECO:0007669"/>
    <property type="project" value="TreeGrafter"/>
</dbReference>
<feature type="compositionally biased region" description="Pro residues" evidence="1">
    <location>
        <begin position="314"/>
        <end position="324"/>
    </location>
</feature>
<dbReference type="PANTHER" id="PTHR46833:SF1">
    <property type="entry name" value="TELOMERIC REPEAT-BINDING FACTOR 2"/>
    <property type="match status" value="1"/>
</dbReference>
<evidence type="ECO:0000259" key="3">
    <source>
        <dbReference type="PROSITE" id="PS51294"/>
    </source>
</evidence>
<dbReference type="GO" id="GO:0003720">
    <property type="term" value="F:telomerase activity"/>
    <property type="evidence" value="ECO:0007669"/>
    <property type="project" value="TreeGrafter"/>
</dbReference>
<dbReference type="GO" id="GO:0061820">
    <property type="term" value="P:telomeric D-loop disassembly"/>
    <property type="evidence" value="ECO:0007669"/>
    <property type="project" value="TreeGrafter"/>
</dbReference>
<feature type="compositionally biased region" description="Basic and acidic residues" evidence="1">
    <location>
        <begin position="293"/>
        <end position="308"/>
    </location>
</feature>
<dbReference type="PROSITE" id="PS50090">
    <property type="entry name" value="MYB_LIKE"/>
    <property type="match status" value="1"/>
</dbReference>
<dbReference type="SMART" id="SM00717">
    <property type="entry name" value="SANT"/>
    <property type="match status" value="1"/>
</dbReference>
<evidence type="ECO:0000313" key="5">
    <source>
        <dbReference type="RefSeq" id="XP_032808952.1"/>
    </source>
</evidence>
<dbReference type="GeneID" id="116941715"/>
<dbReference type="InterPro" id="IPR017930">
    <property type="entry name" value="Myb_dom"/>
</dbReference>
<proteinExistence type="predicted"/>
<dbReference type="GO" id="GO:0070198">
    <property type="term" value="P:protein localization to chromosome, telomeric region"/>
    <property type="evidence" value="ECO:0007669"/>
    <property type="project" value="TreeGrafter"/>
</dbReference>
<feature type="domain" description="Myb-like" evidence="2">
    <location>
        <begin position="507"/>
        <end position="559"/>
    </location>
</feature>
<reference evidence="5" key="1">
    <citation type="submission" date="2025-08" db="UniProtKB">
        <authorList>
            <consortium name="RefSeq"/>
        </authorList>
    </citation>
    <scope>IDENTIFICATION</scope>
    <source>
        <tissue evidence="5">Sperm</tissue>
    </source>
</reference>
<evidence type="ECO:0000313" key="4">
    <source>
        <dbReference type="Proteomes" id="UP001318040"/>
    </source>
</evidence>
<protein>
    <submittedName>
        <fullName evidence="5">Uncharacterized protein LOC116941715 isoform X1</fullName>
    </submittedName>
</protein>
<dbReference type="PROSITE" id="PS51294">
    <property type="entry name" value="HTH_MYB"/>
    <property type="match status" value="1"/>
</dbReference>
<dbReference type="GO" id="GO:0031848">
    <property type="term" value="P:protection from non-homologous end joining at telomere"/>
    <property type="evidence" value="ECO:0007669"/>
    <property type="project" value="InterPro"/>
</dbReference>
<dbReference type="InterPro" id="IPR030657">
    <property type="entry name" value="TERF2"/>
</dbReference>
<organism evidence="4 5">
    <name type="scientific">Petromyzon marinus</name>
    <name type="common">Sea lamprey</name>
    <dbReference type="NCBI Taxonomy" id="7757"/>
    <lineage>
        <taxon>Eukaryota</taxon>
        <taxon>Metazoa</taxon>
        <taxon>Chordata</taxon>
        <taxon>Craniata</taxon>
        <taxon>Vertebrata</taxon>
        <taxon>Cyclostomata</taxon>
        <taxon>Hyperoartia</taxon>
        <taxon>Petromyzontiformes</taxon>
        <taxon>Petromyzontidae</taxon>
        <taxon>Petromyzon</taxon>
    </lineage>
</organism>
<feature type="region of interest" description="Disordered" evidence="1">
    <location>
        <begin position="243"/>
        <end position="324"/>
    </location>
</feature>
<feature type="region of interest" description="Disordered" evidence="1">
    <location>
        <begin position="423"/>
        <end position="470"/>
    </location>
</feature>
<dbReference type="SUPFAM" id="SSF46689">
    <property type="entry name" value="Homeodomain-like"/>
    <property type="match status" value="1"/>
</dbReference>
<dbReference type="InterPro" id="IPR001005">
    <property type="entry name" value="SANT/Myb"/>
</dbReference>
<dbReference type="CDD" id="cd11660">
    <property type="entry name" value="SANT_TRF"/>
    <property type="match status" value="1"/>
</dbReference>
<dbReference type="RefSeq" id="XP_032808952.1">
    <property type="nucleotide sequence ID" value="XM_032953061.1"/>
</dbReference>
<evidence type="ECO:0000256" key="1">
    <source>
        <dbReference type="SAM" id="MobiDB-lite"/>
    </source>
</evidence>
<evidence type="ECO:0000259" key="2">
    <source>
        <dbReference type="PROSITE" id="PS50090"/>
    </source>
</evidence>
<name>A0AAJ7T2K3_PETMA</name>
<dbReference type="AlphaFoldDB" id="A0AAJ7T2K3"/>
<dbReference type="PANTHER" id="PTHR46833">
    <property type="entry name" value="TELOMERIC REPEAT-BINDING FACTOR 2 TERF2"/>
    <property type="match status" value="1"/>
</dbReference>
<dbReference type="Gene3D" id="1.10.10.60">
    <property type="entry name" value="Homeodomain-like"/>
    <property type="match status" value="1"/>
</dbReference>
<dbReference type="GO" id="GO:0003691">
    <property type="term" value="F:double-stranded telomeric DNA binding"/>
    <property type="evidence" value="ECO:0007669"/>
    <property type="project" value="TreeGrafter"/>
</dbReference>
<gene>
    <name evidence="5" type="primary">LOC116941715</name>
</gene>
<dbReference type="Proteomes" id="UP001318040">
    <property type="component" value="Chromosome 12"/>
</dbReference>
<dbReference type="InterPro" id="IPR009057">
    <property type="entry name" value="Homeodomain-like_sf"/>
</dbReference>
<feature type="compositionally biased region" description="Basic and acidic residues" evidence="1">
    <location>
        <begin position="445"/>
        <end position="462"/>
    </location>
</feature>
<dbReference type="GO" id="GO:0032208">
    <property type="term" value="P:negative regulation of telomere maintenance via recombination"/>
    <property type="evidence" value="ECO:0007669"/>
    <property type="project" value="TreeGrafter"/>
</dbReference>
<dbReference type="KEGG" id="pmrn:116941715"/>